<dbReference type="EMBL" id="FRCJ01000011">
    <property type="protein sequence ID" value="SHN06985.1"/>
    <property type="molecule type" value="Genomic_DNA"/>
</dbReference>
<dbReference type="PANTHER" id="PTHR43156">
    <property type="entry name" value="STAGE II SPORULATION PROTEIN E-RELATED"/>
    <property type="match status" value="1"/>
</dbReference>
<evidence type="ECO:0000256" key="1">
    <source>
        <dbReference type="ARBA" id="ARBA00022801"/>
    </source>
</evidence>
<keyword evidence="2" id="KW-0472">Membrane</keyword>
<dbReference type="PANTHER" id="PTHR43156:SF2">
    <property type="entry name" value="STAGE II SPORULATION PROTEIN E"/>
    <property type="match status" value="1"/>
</dbReference>
<gene>
    <name evidence="4" type="ORF">SAMN04488494_0179</name>
</gene>
<dbReference type="SUPFAM" id="SSF55874">
    <property type="entry name" value="ATPase domain of HSP90 chaperone/DNA topoisomerase II/histidine kinase"/>
    <property type="match status" value="1"/>
</dbReference>
<dbReference type="InterPro" id="IPR052016">
    <property type="entry name" value="Bact_Sigma-Reg"/>
</dbReference>
<evidence type="ECO:0000313" key="5">
    <source>
        <dbReference type="Proteomes" id="UP000184280"/>
    </source>
</evidence>
<feature type="domain" description="PPM-type phosphatase" evidence="3">
    <location>
        <begin position="376"/>
        <end position="592"/>
    </location>
</feature>
<dbReference type="CDD" id="cd12912">
    <property type="entry name" value="PDC2_MCP_like"/>
    <property type="match status" value="1"/>
</dbReference>
<name>A0A1M7NSC8_XYLRU</name>
<dbReference type="InterPro" id="IPR001932">
    <property type="entry name" value="PPM-type_phosphatase-like_dom"/>
</dbReference>
<dbReference type="Gene3D" id="3.60.40.10">
    <property type="entry name" value="PPM-type phosphatase domain"/>
    <property type="match status" value="1"/>
</dbReference>
<proteinExistence type="predicted"/>
<dbReference type="CDD" id="cd16936">
    <property type="entry name" value="HATPase_RsbW-like"/>
    <property type="match status" value="1"/>
</dbReference>
<dbReference type="Pfam" id="PF07228">
    <property type="entry name" value="SpoIIE"/>
    <property type="match status" value="1"/>
</dbReference>
<dbReference type="Gene3D" id="3.30.450.20">
    <property type="entry name" value="PAS domain"/>
    <property type="match status" value="1"/>
</dbReference>
<organism evidence="4 5">
    <name type="scientific">Xylanibacter ruminicola</name>
    <name type="common">Prevotella ruminicola</name>
    <dbReference type="NCBI Taxonomy" id="839"/>
    <lineage>
        <taxon>Bacteria</taxon>
        <taxon>Pseudomonadati</taxon>
        <taxon>Bacteroidota</taxon>
        <taxon>Bacteroidia</taxon>
        <taxon>Bacteroidales</taxon>
        <taxon>Prevotellaceae</taxon>
        <taxon>Xylanibacter</taxon>
    </lineage>
</organism>
<dbReference type="InterPro" id="IPR003594">
    <property type="entry name" value="HATPase_dom"/>
</dbReference>
<feature type="transmembrane region" description="Helical" evidence="2">
    <location>
        <begin position="311"/>
        <end position="335"/>
    </location>
</feature>
<dbReference type="InterPro" id="IPR036890">
    <property type="entry name" value="HATPase_C_sf"/>
</dbReference>
<dbReference type="Pfam" id="PF13581">
    <property type="entry name" value="HATPase_c_2"/>
    <property type="match status" value="1"/>
</dbReference>
<dbReference type="Proteomes" id="UP000184280">
    <property type="component" value="Unassembled WGS sequence"/>
</dbReference>
<evidence type="ECO:0000259" key="3">
    <source>
        <dbReference type="SMART" id="SM00331"/>
    </source>
</evidence>
<dbReference type="InterPro" id="IPR036457">
    <property type="entry name" value="PPM-type-like_dom_sf"/>
</dbReference>
<keyword evidence="1" id="KW-0378">Hydrolase</keyword>
<feature type="transmembrane region" description="Helical" evidence="2">
    <location>
        <begin position="12"/>
        <end position="31"/>
    </location>
</feature>
<dbReference type="GO" id="GO:0016791">
    <property type="term" value="F:phosphatase activity"/>
    <property type="evidence" value="ECO:0007669"/>
    <property type="project" value="TreeGrafter"/>
</dbReference>
<evidence type="ECO:0000256" key="2">
    <source>
        <dbReference type="SAM" id="Phobius"/>
    </source>
</evidence>
<keyword evidence="2" id="KW-0812">Transmembrane</keyword>
<dbReference type="Gene3D" id="3.30.565.10">
    <property type="entry name" value="Histidine kinase-like ATPase, C-terminal domain"/>
    <property type="match status" value="1"/>
</dbReference>
<accession>A0A1M7NSC8</accession>
<dbReference type="CDD" id="cd12913">
    <property type="entry name" value="PDC1_MCP_like"/>
    <property type="match status" value="1"/>
</dbReference>
<reference evidence="4 5" key="1">
    <citation type="submission" date="2016-11" db="EMBL/GenBank/DDBJ databases">
        <authorList>
            <person name="Jaros S."/>
            <person name="Januszkiewicz K."/>
            <person name="Wedrychowicz H."/>
        </authorList>
    </citation>
    <scope>NUCLEOTIDE SEQUENCE [LARGE SCALE GENOMIC DNA]</scope>
    <source>
        <strain evidence="4 5">BPI-34</strain>
    </source>
</reference>
<evidence type="ECO:0000313" key="4">
    <source>
        <dbReference type="EMBL" id="SHN06985.1"/>
    </source>
</evidence>
<dbReference type="OrthoDB" id="9763484at2"/>
<keyword evidence="2" id="KW-1133">Transmembrane helix</keyword>
<sequence>MKKASAYKLSLIIMVVLLVMWATIMSFVFVITRNSTAREVESRYEGIMLHANEKIRGVLSDVYVAAINNTSVIENDLDNPDKLQAHLEQMVKLNKYMSSCRLIFEPDFYPQRGHYFEIYAWRDSDGVIKGKQMNEDHPDFLTHPWYQTAYERDEGDWTPPYFDQAASQQLTTTYMTHIHDKNGNKVAMLGADVSLEWLRLRHKRIDAQNHERFEKEFKEKSYSFVLDNDGTYLIHPNEDLILKTTFQEVASQTADTADDEVANHMRNHESGSCKITKDGVSSVLFYSFVKYAEWTVVIVVPEAIINHQGNVLGAIILAVMLFGLIVIFFLSRALIRNIDQLRKTTAQKAGIEQELKIASHIQQSMLPKKYPPYPERPDVDIYGEIVTAKEVGGDLYDYLMHDNKLFFCIGDVSGKGVPAALMMAETISLFRCEAMLDTDPSNIISRMNKTLCDTNDSYMFVTLFLGVLDLKTGQLNYSNAGHEPPMLVGTLARFIYVDNNIPLGLRPEWEYTNQTILMDRNEILFMYTDGYTEAETANHEQFGRDRISNRANRLADLHLDARQYAHQHFETVQNFVGDTPQNDDISLMAIRYLSQPAYGSLYHRCLTLGNDVEEVVELTAFVNSICQDLKMNETATTYTTLAVEEAVVNVMKYAYPDREPSHIILEAEANDLMLTFILHDKGMPFDATKAAEVDVEQQAEQRVEGGLGIHLMRHYMDHISYERKNDENILTMQKIIEK</sequence>
<protein>
    <submittedName>
        <fullName evidence="4">Cache domain-containing protein</fullName>
    </submittedName>
</protein>
<dbReference type="SMART" id="SM00331">
    <property type="entry name" value="PP2C_SIG"/>
    <property type="match status" value="1"/>
</dbReference>
<dbReference type="Pfam" id="PF22673">
    <property type="entry name" value="MCP-like_PDC_1"/>
    <property type="match status" value="1"/>
</dbReference>
<dbReference type="RefSeq" id="WP_073048182.1">
    <property type="nucleotide sequence ID" value="NZ_FOLF01000009.1"/>
</dbReference>
<dbReference type="AlphaFoldDB" id="A0A1M7NSC8"/>